<comment type="caution">
    <text evidence="2">The sequence shown here is derived from an EMBL/GenBank/DDBJ whole genome shotgun (WGS) entry which is preliminary data.</text>
</comment>
<reference evidence="2 3" key="2">
    <citation type="journal article" date="2019" name="G3 (Bethesda)">
        <title>Hybrid Assembly of the Genome of the Entomopathogenic Nematode Steinernema carpocapsae Identifies the X-Chromosome.</title>
        <authorList>
            <person name="Serra L."/>
            <person name="Macchietto M."/>
            <person name="Macias-Munoz A."/>
            <person name="McGill C.J."/>
            <person name="Rodriguez I.M."/>
            <person name="Rodriguez B."/>
            <person name="Murad R."/>
            <person name="Mortazavi A."/>
        </authorList>
    </citation>
    <scope>NUCLEOTIDE SEQUENCE [LARGE SCALE GENOMIC DNA]</scope>
    <source>
        <strain evidence="2 3">ALL</strain>
    </source>
</reference>
<dbReference type="EMBL" id="AZBU02000005">
    <property type="protein sequence ID" value="TKR76075.1"/>
    <property type="molecule type" value="Genomic_DNA"/>
</dbReference>
<evidence type="ECO:0000256" key="1">
    <source>
        <dbReference type="SAM" id="MobiDB-lite"/>
    </source>
</evidence>
<sequence length="69" mass="8007">MSSRSRRAQTRPETRQHGGEISVYPGSTSTPKIPIRRFKKAEMKLKILFEKMVNFHTYSGKSIDVRLKL</sequence>
<organism evidence="2 3">
    <name type="scientific">Steinernema carpocapsae</name>
    <name type="common">Entomopathogenic nematode</name>
    <dbReference type="NCBI Taxonomy" id="34508"/>
    <lineage>
        <taxon>Eukaryota</taxon>
        <taxon>Metazoa</taxon>
        <taxon>Ecdysozoa</taxon>
        <taxon>Nematoda</taxon>
        <taxon>Chromadorea</taxon>
        <taxon>Rhabditida</taxon>
        <taxon>Tylenchina</taxon>
        <taxon>Panagrolaimomorpha</taxon>
        <taxon>Strongyloidoidea</taxon>
        <taxon>Steinernematidae</taxon>
        <taxon>Steinernema</taxon>
    </lineage>
</organism>
<evidence type="ECO:0000313" key="3">
    <source>
        <dbReference type="Proteomes" id="UP000298663"/>
    </source>
</evidence>
<reference evidence="2 3" key="1">
    <citation type="journal article" date="2015" name="Genome Biol.">
        <title>Comparative genomics of Steinernema reveals deeply conserved gene regulatory networks.</title>
        <authorList>
            <person name="Dillman A.R."/>
            <person name="Macchietto M."/>
            <person name="Porter C.F."/>
            <person name="Rogers A."/>
            <person name="Williams B."/>
            <person name="Antoshechkin I."/>
            <person name="Lee M.M."/>
            <person name="Goodwin Z."/>
            <person name="Lu X."/>
            <person name="Lewis E.E."/>
            <person name="Goodrich-Blair H."/>
            <person name="Stock S.P."/>
            <person name="Adams B.J."/>
            <person name="Sternberg P.W."/>
            <person name="Mortazavi A."/>
        </authorList>
    </citation>
    <scope>NUCLEOTIDE SEQUENCE [LARGE SCALE GENOMIC DNA]</scope>
    <source>
        <strain evidence="2 3">ALL</strain>
    </source>
</reference>
<name>A0A4V6A1R5_STECR</name>
<protein>
    <submittedName>
        <fullName evidence="2">Uncharacterized protein</fullName>
    </submittedName>
</protein>
<gene>
    <name evidence="2" type="ORF">L596_017272</name>
</gene>
<dbReference type="AlphaFoldDB" id="A0A4V6A1R5"/>
<dbReference type="Proteomes" id="UP000298663">
    <property type="component" value="Unassembled WGS sequence"/>
</dbReference>
<keyword evidence="3" id="KW-1185">Reference proteome</keyword>
<proteinExistence type="predicted"/>
<feature type="region of interest" description="Disordered" evidence="1">
    <location>
        <begin position="1"/>
        <end position="28"/>
    </location>
</feature>
<evidence type="ECO:0000313" key="2">
    <source>
        <dbReference type="EMBL" id="TKR76075.1"/>
    </source>
</evidence>
<accession>A0A4V6A1R5</accession>